<gene>
    <name evidence="1" type="ORF">HNQ44_002295</name>
</gene>
<keyword evidence="2" id="KW-1185">Reference proteome</keyword>
<reference evidence="1 2" key="1">
    <citation type="submission" date="2020-08" db="EMBL/GenBank/DDBJ databases">
        <title>Genomic Encyclopedia of Type Strains, Phase IV (KMG-IV): sequencing the most valuable type-strain genomes for metagenomic binning, comparative biology and taxonomic classification.</title>
        <authorList>
            <person name="Goeker M."/>
        </authorList>
    </citation>
    <scope>NUCLEOTIDE SEQUENCE [LARGE SCALE GENOMIC DNA]</scope>
    <source>
        <strain evidence="1 2">DSM 15895</strain>
    </source>
</reference>
<sequence length="82" mass="9555">MLFMMFGTLLPVMQELQQSLHAKKERLAAYETLHEAAIEIAGYGVARGERRSGGILYRWEMAEQLCVYYDDSRNQEHKECIE</sequence>
<dbReference type="EMBL" id="JACHHE010000005">
    <property type="protein sequence ID" value="MBB5180866.1"/>
    <property type="molecule type" value="Genomic_DNA"/>
</dbReference>
<dbReference type="Proteomes" id="UP000525923">
    <property type="component" value="Unassembled WGS sequence"/>
</dbReference>
<dbReference type="RefSeq" id="WP_135501246.1">
    <property type="nucleotide sequence ID" value="NZ_JACHHE010000005.1"/>
</dbReference>
<name>A0A7W8FU94_9BACL</name>
<comment type="caution">
    <text evidence="1">The sequence shown here is derived from an EMBL/GenBank/DDBJ whole genome shotgun (WGS) entry which is preliminary data.</text>
</comment>
<accession>A0A7W8FU94</accession>
<protein>
    <submittedName>
        <fullName evidence="1">Uncharacterized protein</fullName>
    </submittedName>
</protein>
<evidence type="ECO:0000313" key="2">
    <source>
        <dbReference type="Proteomes" id="UP000525923"/>
    </source>
</evidence>
<evidence type="ECO:0000313" key="1">
    <source>
        <dbReference type="EMBL" id="MBB5180866.1"/>
    </source>
</evidence>
<dbReference type="AlphaFoldDB" id="A0A7W8FU94"/>
<proteinExistence type="predicted"/>
<dbReference type="OrthoDB" id="2428369at2"/>
<organism evidence="1 2">
    <name type="scientific">Planococcus koreensis</name>
    <dbReference type="NCBI Taxonomy" id="112331"/>
    <lineage>
        <taxon>Bacteria</taxon>
        <taxon>Bacillati</taxon>
        <taxon>Bacillota</taxon>
        <taxon>Bacilli</taxon>
        <taxon>Bacillales</taxon>
        <taxon>Caryophanaceae</taxon>
        <taxon>Planococcus</taxon>
    </lineage>
</organism>